<dbReference type="AlphaFoldDB" id="A0AAV0BRA9"/>
<dbReference type="EMBL" id="CALTRL010006025">
    <property type="protein sequence ID" value="CAH7688873.1"/>
    <property type="molecule type" value="Genomic_DNA"/>
</dbReference>
<comment type="similarity">
    <text evidence="2">Belongs to the ELP6 family.</text>
</comment>
<accession>A0AAV0BRA9</accession>
<dbReference type="GO" id="GO:0002098">
    <property type="term" value="P:tRNA wobble uridine modification"/>
    <property type="evidence" value="ECO:0007669"/>
    <property type="project" value="InterPro"/>
</dbReference>
<evidence type="ECO:0000313" key="4">
    <source>
        <dbReference type="Proteomes" id="UP001153365"/>
    </source>
</evidence>
<dbReference type="Gene3D" id="3.40.50.300">
    <property type="entry name" value="P-loop containing nucleotide triphosphate hydrolases"/>
    <property type="match status" value="1"/>
</dbReference>
<comment type="caution">
    <text evidence="3">The sequence shown here is derived from an EMBL/GenBank/DDBJ whole genome shotgun (WGS) entry which is preliminary data.</text>
</comment>
<organism evidence="3 4">
    <name type="scientific">Phakopsora pachyrhizi</name>
    <name type="common">Asian soybean rust disease fungus</name>
    <dbReference type="NCBI Taxonomy" id="170000"/>
    <lineage>
        <taxon>Eukaryota</taxon>
        <taxon>Fungi</taxon>
        <taxon>Dikarya</taxon>
        <taxon>Basidiomycota</taxon>
        <taxon>Pucciniomycotina</taxon>
        <taxon>Pucciniomycetes</taxon>
        <taxon>Pucciniales</taxon>
        <taxon>Phakopsoraceae</taxon>
        <taxon>Phakopsora</taxon>
    </lineage>
</organism>
<evidence type="ECO:0000256" key="2">
    <source>
        <dbReference type="ARBA" id="ARBA00008837"/>
    </source>
</evidence>
<evidence type="ECO:0000313" key="3">
    <source>
        <dbReference type="EMBL" id="CAH7688873.1"/>
    </source>
</evidence>
<dbReference type="GO" id="GO:0033588">
    <property type="term" value="C:elongator holoenzyme complex"/>
    <property type="evidence" value="ECO:0007669"/>
    <property type="project" value="InterPro"/>
</dbReference>
<comment type="pathway">
    <text evidence="1">tRNA modification; 5-methoxycarbonylmethyl-2-thiouridine-tRNA biosynthesis.</text>
</comment>
<keyword evidence="4" id="KW-1185">Reference proteome</keyword>
<dbReference type="Proteomes" id="UP001153365">
    <property type="component" value="Unassembled WGS sequence"/>
</dbReference>
<reference evidence="3" key="1">
    <citation type="submission" date="2022-06" db="EMBL/GenBank/DDBJ databases">
        <authorList>
            <consortium name="SYNGENTA / RWTH Aachen University"/>
        </authorList>
    </citation>
    <scope>NUCLEOTIDE SEQUENCE</scope>
</reference>
<sequence length="383" mass="44308">MSMISSKNFPVNFNDLRISTRPIGKPPSVLIEEDEAEGNQIPDRSKILILDSINSRSTFILLNFIKNSLKPSSNDKRLNLTQSNNNPFDGNLDRGINFSEKTGIRRRKVILLSSNESRTGWENLLQKQGIQVTKSIKDVKSSDARFYKFIDITRLLTDRTLRIEEEDCLTSTEEKDTRNDNSRTGENDVLDELFDLIEGEIRGDENEERKEQVLSNDDNEKIRGRRRPLLMIDDLSTICWFGIDLVKIDLFLKRIEKLQRQYQFSLVTVFHTDCLDSTRKLSSKNFPNQPRAMNDCYKKFEHDLEVDKDRVLLDILVRKSDLILRTRTLGSLGLGELEIIRGPNLMTLSPHIPFTLSLNSTIQYRIDDNRVTYYPKGLDKGFI</sequence>
<gene>
    <name evidence="3" type="ORF">PPACK8108_LOCUS23908</name>
</gene>
<name>A0AAV0BRA9_PHAPC</name>
<dbReference type="PANTHER" id="PTHR16184">
    <property type="entry name" value="ELONGATOR COMPLEX PROTEIN 6"/>
    <property type="match status" value="1"/>
</dbReference>
<evidence type="ECO:0000256" key="1">
    <source>
        <dbReference type="ARBA" id="ARBA00005043"/>
    </source>
</evidence>
<dbReference type="InterPro" id="IPR018627">
    <property type="entry name" value="ELP6"/>
</dbReference>
<proteinExistence type="inferred from homology"/>
<protein>
    <submittedName>
        <fullName evidence="3">Expressed protein</fullName>
    </submittedName>
</protein>
<dbReference type="InterPro" id="IPR027417">
    <property type="entry name" value="P-loop_NTPase"/>
</dbReference>
<dbReference type="PANTHER" id="PTHR16184:SF6">
    <property type="entry name" value="ELONGATOR COMPLEX PROTEIN 6"/>
    <property type="match status" value="1"/>
</dbReference>